<name>A0A0A9TIK8_ARUDO</name>
<evidence type="ECO:0000313" key="1">
    <source>
        <dbReference type="EMBL" id="JAD16729.1"/>
    </source>
</evidence>
<dbReference type="AlphaFoldDB" id="A0A0A9TIK8"/>
<accession>A0A0A9TIK8</accession>
<reference evidence="1" key="1">
    <citation type="submission" date="2014-09" db="EMBL/GenBank/DDBJ databases">
        <authorList>
            <person name="Magalhaes I.L.F."/>
            <person name="Oliveira U."/>
            <person name="Santos F.R."/>
            <person name="Vidigal T.H.D.A."/>
            <person name="Brescovit A.D."/>
            <person name="Santos A.J."/>
        </authorList>
    </citation>
    <scope>NUCLEOTIDE SEQUENCE</scope>
    <source>
        <tissue evidence="1">Shoot tissue taken approximately 20 cm above the soil surface</tissue>
    </source>
</reference>
<dbReference type="EMBL" id="GBRH01281166">
    <property type="protein sequence ID" value="JAD16729.1"/>
    <property type="molecule type" value="Transcribed_RNA"/>
</dbReference>
<proteinExistence type="predicted"/>
<sequence>MVLHTRSISFLQHPINKDGPILLSEGLLFGISPEFDVNSSVQ</sequence>
<protein>
    <submittedName>
        <fullName evidence="1">Uncharacterized protein</fullName>
    </submittedName>
</protein>
<organism evidence="1">
    <name type="scientific">Arundo donax</name>
    <name type="common">Giant reed</name>
    <name type="synonym">Donax arundinaceus</name>
    <dbReference type="NCBI Taxonomy" id="35708"/>
    <lineage>
        <taxon>Eukaryota</taxon>
        <taxon>Viridiplantae</taxon>
        <taxon>Streptophyta</taxon>
        <taxon>Embryophyta</taxon>
        <taxon>Tracheophyta</taxon>
        <taxon>Spermatophyta</taxon>
        <taxon>Magnoliopsida</taxon>
        <taxon>Liliopsida</taxon>
        <taxon>Poales</taxon>
        <taxon>Poaceae</taxon>
        <taxon>PACMAD clade</taxon>
        <taxon>Arundinoideae</taxon>
        <taxon>Arundineae</taxon>
        <taxon>Arundo</taxon>
    </lineage>
</organism>
<reference evidence="1" key="2">
    <citation type="journal article" date="2015" name="Data Brief">
        <title>Shoot transcriptome of the giant reed, Arundo donax.</title>
        <authorList>
            <person name="Barrero R.A."/>
            <person name="Guerrero F.D."/>
            <person name="Moolhuijzen P."/>
            <person name="Goolsby J.A."/>
            <person name="Tidwell J."/>
            <person name="Bellgard S.E."/>
            <person name="Bellgard M.I."/>
        </authorList>
    </citation>
    <scope>NUCLEOTIDE SEQUENCE</scope>
    <source>
        <tissue evidence="1">Shoot tissue taken approximately 20 cm above the soil surface</tissue>
    </source>
</reference>